<name>A0AAN1QQJ1_SYNEL</name>
<gene>
    <name evidence="1" type="ORF">DOP62_06790</name>
</gene>
<dbReference type="RefSeq" id="WP_208676745.1">
    <property type="nucleotide sequence ID" value="NZ_CP030139.2"/>
</dbReference>
<dbReference type="InterPro" id="IPR014953">
    <property type="entry name" value="DUF1824"/>
</dbReference>
<reference evidence="1 2" key="1">
    <citation type="journal article" date="2018" name="Sci. Rep.">
        <title>Genome Features and Biochemical Characteristics of a Robust, Fast Growing and Naturally Transformable Cyanobacterium Synechococcus elongatus PCC 11801 Isolated from India.</title>
        <authorList>
            <person name="Jaiswal D."/>
            <person name="Sengupta A."/>
            <person name="Sohoni S."/>
            <person name="Sengupta S."/>
            <person name="Phadnavis A.G."/>
            <person name="Pakrasi H.B."/>
            <person name="Wangikar P.P."/>
        </authorList>
    </citation>
    <scope>NUCLEOTIDE SEQUENCE [LARGE SCALE GENOMIC DNA]</scope>
    <source>
        <strain evidence="1 2">PCC 11801</strain>
    </source>
</reference>
<evidence type="ECO:0000313" key="1">
    <source>
        <dbReference type="EMBL" id="AZB73665.1"/>
    </source>
</evidence>
<dbReference type="SUPFAM" id="SSF160532">
    <property type="entry name" value="Ava3019-like"/>
    <property type="match status" value="1"/>
</dbReference>
<dbReference type="Gene3D" id="3.30.360.10">
    <property type="entry name" value="Dihydrodipicolinate Reductase, domain 2"/>
    <property type="match status" value="1"/>
</dbReference>
<dbReference type="EMBL" id="CP030139">
    <property type="protein sequence ID" value="AZB73665.1"/>
    <property type="molecule type" value="Genomic_DNA"/>
</dbReference>
<proteinExistence type="predicted"/>
<dbReference type="AlphaFoldDB" id="A0AAN1QQJ1"/>
<sequence>MDTNWMAAEQRLQQYRCQTEAIDWSPTERQQVCADLRILVAAADFLTLGICAETSAAAQDALAVYWDALQQPALDPTDLPTIAEPCFLKANGRSGRLLLDPYEGDYRGVLITVHSDLADGPSGTYGHFPLDLFAAA</sequence>
<evidence type="ECO:0000313" key="2">
    <source>
        <dbReference type="Proteomes" id="UP000267249"/>
    </source>
</evidence>
<protein>
    <submittedName>
        <fullName evidence="1">DUF1824 family protein</fullName>
    </submittedName>
</protein>
<organism evidence="1 2">
    <name type="scientific">Synechococcus elongatus PCC 11801</name>
    <dbReference type="NCBI Taxonomy" id="2219813"/>
    <lineage>
        <taxon>Bacteria</taxon>
        <taxon>Bacillati</taxon>
        <taxon>Cyanobacteriota</taxon>
        <taxon>Cyanophyceae</taxon>
        <taxon>Synechococcales</taxon>
        <taxon>Synechococcaceae</taxon>
        <taxon>Synechococcus</taxon>
    </lineage>
</organism>
<accession>A0AAN1QQJ1</accession>
<dbReference type="Pfam" id="PF08854">
    <property type="entry name" value="DUF1824"/>
    <property type="match status" value="1"/>
</dbReference>
<dbReference type="Proteomes" id="UP000267249">
    <property type="component" value="Chromosome"/>
</dbReference>